<dbReference type="Gene3D" id="3.30.70.100">
    <property type="match status" value="1"/>
</dbReference>
<dbReference type="GO" id="GO:0003998">
    <property type="term" value="F:acylphosphatase activity"/>
    <property type="evidence" value="ECO:0007669"/>
    <property type="project" value="UniProtKB-EC"/>
</dbReference>
<dbReference type="PRINTS" id="PR00112">
    <property type="entry name" value="ACYLPHPHTASE"/>
</dbReference>
<dbReference type="Proteomes" id="UP000269883">
    <property type="component" value="Chromosome"/>
</dbReference>
<dbReference type="AlphaFoldDB" id="A0A2Z6B0C3"/>
<protein>
    <recommendedName>
        <fullName evidence="2 4">acylphosphatase</fullName>
        <ecNumber evidence="2 4">3.6.1.7</ecNumber>
    </recommendedName>
</protein>
<dbReference type="PANTHER" id="PTHR47268">
    <property type="entry name" value="ACYLPHOSPHATASE"/>
    <property type="match status" value="1"/>
</dbReference>
<evidence type="ECO:0000256" key="1">
    <source>
        <dbReference type="ARBA" id="ARBA00005614"/>
    </source>
</evidence>
<evidence type="ECO:0000259" key="6">
    <source>
        <dbReference type="PROSITE" id="PS51160"/>
    </source>
</evidence>
<accession>A0A2Z6B0C3</accession>
<name>A0A2Z6B0C3_9BACT</name>
<evidence type="ECO:0000256" key="5">
    <source>
        <dbReference type="RuleBase" id="RU004168"/>
    </source>
</evidence>
<evidence type="ECO:0000313" key="8">
    <source>
        <dbReference type="Proteomes" id="UP000269883"/>
    </source>
</evidence>
<evidence type="ECO:0000256" key="4">
    <source>
        <dbReference type="PROSITE-ProRule" id="PRU00520"/>
    </source>
</evidence>
<dbReference type="EC" id="3.6.1.7" evidence="2 4"/>
<reference evidence="7 8" key="1">
    <citation type="journal article" date="2018" name="Sci. Adv.">
        <title>Multi-heme cytochromes provide a pathway for survival in energy-limited environments.</title>
        <authorList>
            <person name="Deng X."/>
            <person name="Dohmae N."/>
            <person name="Nealson K.H."/>
            <person name="Hashimoto K."/>
            <person name="Okamoto A."/>
        </authorList>
    </citation>
    <scope>NUCLEOTIDE SEQUENCE [LARGE SCALE GENOMIC DNA]</scope>
    <source>
        <strain evidence="7 8">IS5</strain>
    </source>
</reference>
<dbReference type="OrthoDB" id="5295388at2"/>
<dbReference type="InterPro" id="IPR036046">
    <property type="entry name" value="Acylphosphatase-like_dom_sf"/>
</dbReference>
<evidence type="ECO:0000313" key="7">
    <source>
        <dbReference type="EMBL" id="BBD08959.1"/>
    </source>
</evidence>
<dbReference type="SUPFAM" id="SSF54975">
    <property type="entry name" value="Acylphosphatase/BLUF domain-like"/>
    <property type="match status" value="1"/>
</dbReference>
<feature type="active site" evidence="4">
    <location>
        <position position="19"/>
    </location>
</feature>
<evidence type="ECO:0000256" key="3">
    <source>
        <dbReference type="ARBA" id="ARBA00047645"/>
    </source>
</evidence>
<dbReference type="KEGG" id="dfl:DFE_2233"/>
<dbReference type="RefSeq" id="WP_126379527.1">
    <property type="nucleotide sequence ID" value="NZ_AP017378.1"/>
</dbReference>
<evidence type="ECO:0000256" key="2">
    <source>
        <dbReference type="ARBA" id="ARBA00012150"/>
    </source>
</evidence>
<dbReference type="PANTHER" id="PTHR47268:SF4">
    <property type="entry name" value="ACYLPHOSPHATASE"/>
    <property type="match status" value="1"/>
</dbReference>
<feature type="active site" evidence="4">
    <location>
        <position position="37"/>
    </location>
</feature>
<organism evidence="7 8">
    <name type="scientific">Desulfovibrio ferrophilus</name>
    <dbReference type="NCBI Taxonomy" id="241368"/>
    <lineage>
        <taxon>Bacteria</taxon>
        <taxon>Pseudomonadati</taxon>
        <taxon>Thermodesulfobacteriota</taxon>
        <taxon>Desulfovibrionia</taxon>
        <taxon>Desulfovibrionales</taxon>
        <taxon>Desulfovibrionaceae</taxon>
        <taxon>Desulfovibrio</taxon>
    </lineage>
</organism>
<proteinExistence type="inferred from homology"/>
<dbReference type="InterPro" id="IPR020456">
    <property type="entry name" value="Acylphosphatase"/>
</dbReference>
<dbReference type="Pfam" id="PF00708">
    <property type="entry name" value="Acylphosphatase"/>
    <property type="match status" value="1"/>
</dbReference>
<dbReference type="InterPro" id="IPR001792">
    <property type="entry name" value="Acylphosphatase-like_dom"/>
</dbReference>
<dbReference type="EMBL" id="AP017378">
    <property type="protein sequence ID" value="BBD08959.1"/>
    <property type="molecule type" value="Genomic_DNA"/>
</dbReference>
<feature type="domain" description="Acylphosphatase-like" evidence="6">
    <location>
        <begin position="4"/>
        <end position="91"/>
    </location>
</feature>
<gene>
    <name evidence="7" type="ORF">DFE_2233</name>
</gene>
<dbReference type="PROSITE" id="PS51160">
    <property type="entry name" value="ACYLPHOSPHATASE_3"/>
    <property type="match status" value="1"/>
</dbReference>
<comment type="catalytic activity">
    <reaction evidence="3 4">
        <text>an acyl phosphate + H2O = a carboxylate + phosphate + H(+)</text>
        <dbReference type="Rhea" id="RHEA:14965"/>
        <dbReference type="ChEBI" id="CHEBI:15377"/>
        <dbReference type="ChEBI" id="CHEBI:15378"/>
        <dbReference type="ChEBI" id="CHEBI:29067"/>
        <dbReference type="ChEBI" id="CHEBI:43474"/>
        <dbReference type="ChEBI" id="CHEBI:59918"/>
        <dbReference type="EC" id="3.6.1.7"/>
    </reaction>
</comment>
<comment type="similarity">
    <text evidence="1 5">Belongs to the acylphosphatase family.</text>
</comment>
<sequence>MTRSLQCIIHGTVQGVAYRAWTADQARSLGVNGWIRNLADGTVEVLAQGTEDNLKEFKTRLLTGSTLSRVNDLQSKWLDYDKEFDGFQIRT</sequence>
<keyword evidence="4" id="KW-0378">Hydrolase</keyword>
<keyword evidence="8" id="KW-1185">Reference proteome</keyword>